<dbReference type="Proteomes" id="UP000265520">
    <property type="component" value="Unassembled WGS sequence"/>
</dbReference>
<comment type="caution">
    <text evidence="2">The sequence shown here is derived from an EMBL/GenBank/DDBJ whole genome shotgun (WGS) entry which is preliminary data.</text>
</comment>
<feature type="non-terminal residue" evidence="2">
    <location>
        <position position="28"/>
    </location>
</feature>
<feature type="region of interest" description="Disordered" evidence="1">
    <location>
        <begin position="1"/>
        <end position="28"/>
    </location>
</feature>
<name>A0A392SN47_9FABA</name>
<protein>
    <submittedName>
        <fullName evidence="2">Uncharacterized protein</fullName>
    </submittedName>
</protein>
<evidence type="ECO:0000256" key="1">
    <source>
        <dbReference type="SAM" id="MobiDB-lite"/>
    </source>
</evidence>
<accession>A0A392SN47</accession>
<dbReference type="AlphaFoldDB" id="A0A392SN47"/>
<organism evidence="2 3">
    <name type="scientific">Trifolium medium</name>
    <dbReference type="NCBI Taxonomy" id="97028"/>
    <lineage>
        <taxon>Eukaryota</taxon>
        <taxon>Viridiplantae</taxon>
        <taxon>Streptophyta</taxon>
        <taxon>Embryophyta</taxon>
        <taxon>Tracheophyta</taxon>
        <taxon>Spermatophyta</taxon>
        <taxon>Magnoliopsida</taxon>
        <taxon>eudicotyledons</taxon>
        <taxon>Gunneridae</taxon>
        <taxon>Pentapetalae</taxon>
        <taxon>rosids</taxon>
        <taxon>fabids</taxon>
        <taxon>Fabales</taxon>
        <taxon>Fabaceae</taxon>
        <taxon>Papilionoideae</taxon>
        <taxon>50 kb inversion clade</taxon>
        <taxon>NPAAA clade</taxon>
        <taxon>Hologalegina</taxon>
        <taxon>IRL clade</taxon>
        <taxon>Trifolieae</taxon>
        <taxon>Trifolium</taxon>
    </lineage>
</organism>
<proteinExistence type="predicted"/>
<sequence>MSIDQCSYPDEEEGISYGEASPEKKEKE</sequence>
<reference evidence="2 3" key="1">
    <citation type="journal article" date="2018" name="Front. Plant Sci.">
        <title>Red Clover (Trifolium pratense) and Zigzag Clover (T. medium) - A Picture of Genomic Similarities and Differences.</title>
        <authorList>
            <person name="Dluhosova J."/>
            <person name="Istvanek J."/>
            <person name="Nedelnik J."/>
            <person name="Repkova J."/>
        </authorList>
    </citation>
    <scope>NUCLEOTIDE SEQUENCE [LARGE SCALE GENOMIC DNA]</scope>
    <source>
        <strain evidence="3">cv. 10/8</strain>
        <tissue evidence="2">Leaf</tissue>
    </source>
</reference>
<evidence type="ECO:0000313" key="2">
    <source>
        <dbReference type="EMBL" id="MCI49827.1"/>
    </source>
</evidence>
<evidence type="ECO:0000313" key="3">
    <source>
        <dbReference type="Proteomes" id="UP000265520"/>
    </source>
</evidence>
<dbReference type="EMBL" id="LXQA010407313">
    <property type="protein sequence ID" value="MCI49827.1"/>
    <property type="molecule type" value="Genomic_DNA"/>
</dbReference>
<keyword evidence="3" id="KW-1185">Reference proteome</keyword>